<evidence type="ECO:0000256" key="4">
    <source>
        <dbReference type="ARBA" id="ARBA00019465"/>
    </source>
</evidence>
<dbReference type="Gene3D" id="3.40.50.720">
    <property type="entry name" value="NAD(P)-binding Rossmann-like Domain"/>
    <property type="match status" value="1"/>
</dbReference>
<feature type="domain" description="Ketopantoate reductase N-terminal" evidence="11">
    <location>
        <begin position="27"/>
        <end position="170"/>
    </location>
</feature>
<dbReference type="GO" id="GO:0008677">
    <property type="term" value="F:2-dehydropantoate 2-reductase activity"/>
    <property type="evidence" value="ECO:0007669"/>
    <property type="project" value="UniProtKB-EC"/>
</dbReference>
<evidence type="ECO:0000313" key="14">
    <source>
        <dbReference type="EMBL" id="TMO71105.1"/>
    </source>
</evidence>
<reference evidence="15 16" key="2">
    <citation type="submission" date="2019-06" db="EMBL/GenBank/DDBJ databases">
        <title>Co-occurence of chitin degradation, pigmentation and bioactivity in marine Pseudoalteromonas.</title>
        <authorList>
            <person name="Sonnenschein E.C."/>
            <person name="Bech P.K."/>
        </authorList>
    </citation>
    <scope>NUCLEOTIDE SEQUENCE [LARGE SCALE GENOMIC DNA]</scope>
    <source>
        <strain evidence="16">S3790</strain>
        <strain evidence="15">S3895</strain>
    </source>
</reference>
<dbReference type="InterPro" id="IPR013328">
    <property type="entry name" value="6PGD_dom2"/>
</dbReference>
<dbReference type="SUPFAM" id="SSF51735">
    <property type="entry name" value="NAD(P)-binding Rossmann-fold domains"/>
    <property type="match status" value="1"/>
</dbReference>
<evidence type="ECO:0000259" key="12">
    <source>
        <dbReference type="Pfam" id="PF08546"/>
    </source>
</evidence>
<dbReference type="PANTHER" id="PTHR43765">
    <property type="entry name" value="2-DEHYDROPANTOATE 2-REDUCTASE-RELATED"/>
    <property type="match status" value="1"/>
</dbReference>
<reference evidence="13 16" key="1">
    <citation type="submission" date="2018-01" db="EMBL/GenBank/DDBJ databases">
        <authorList>
            <person name="Paulsen S."/>
            <person name="Gram L.K."/>
        </authorList>
    </citation>
    <scope>NUCLEOTIDE SEQUENCE [LARGE SCALE GENOMIC DNA]</scope>
    <source>
        <strain evidence="13 16">S3790</strain>
        <strain evidence="14">S3895</strain>
    </source>
</reference>
<dbReference type="InterPro" id="IPR013752">
    <property type="entry name" value="KPA_reductase"/>
</dbReference>
<dbReference type="Pfam" id="PF08546">
    <property type="entry name" value="ApbA_C"/>
    <property type="match status" value="1"/>
</dbReference>
<evidence type="ECO:0000256" key="5">
    <source>
        <dbReference type="ARBA" id="ARBA00022655"/>
    </source>
</evidence>
<comment type="caution">
    <text evidence="13">The sequence shown here is derived from an EMBL/GenBank/DDBJ whole genome shotgun (WGS) entry which is preliminary data.</text>
</comment>
<keyword evidence="6 10" id="KW-0521">NADP</keyword>
<keyword evidence="15" id="KW-1185">Reference proteome</keyword>
<dbReference type="EC" id="1.1.1.169" evidence="3 10"/>
<evidence type="ECO:0000256" key="2">
    <source>
        <dbReference type="ARBA" id="ARBA00007870"/>
    </source>
</evidence>
<dbReference type="Gene3D" id="1.10.1040.10">
    <property type="entry name" value="N-(1-d-carboxylethyl)-l-norvaline Dehydrogenase, domain 2"/>
    <property type="match status" value="1"/>
</dbReference>
<gene>
    <name evidence="13" type="ORF">CWC19_19420</name>
    <name evidence="14" type="ORF">CWC20_18610</name>
</gene>
<name>A0A5S3V0V4_9GAMM</name>
<organism evidence="13 16">
    <name type="scientific">Pseudoalteromonas aurantia</name>
    <dbReference type="NCBI Taxonomy" id="43654"/>
    <lineage>
        <taxon>Bacteria</taxon>
        <taxon>Pseudomonadati</taxon>
        <taxon>Pseudomonadota</taxon>
        <taxon>Gammaproteobacteria</taxon>
        <taxon>Alteromonadales</taxon>
        <taxon>Pseudoalteromonadaceae</taxon>
        <taxon>Pseudoalteromonas</taxon>
    </lineage>
</organism>
<dbReference type="Proteomes" id="UP000307164">
    <property type="component" value="Unassembled WGS sequence"/>
</dbReference>
<evidence type="ECO:0000256" key="8">
    <source>
        <dbReference type="ARBA" id="ARBA00032024"/>
    </source>
</evidence>
<dbReference type="EMBL" id="PNBX01000120">
    <property type="protein sequence ID" value="TMO63220.1"/>
    <property type="molecule type" value="Genomic_DNA"/>
</dbReference>
<proteinExistence type="inferred from homology"/>
<keyword evidence="7 10" id="KW-0560">Oxidoreductase</keyword>
<reference evidence="13" key="3">
    <citation type="submission" date="2019-09" db="EMBL/GenBank/DDBJ databases">
        <title>Co-occurence of chitin degradation, pigmentation and bioactivity in marine Pseudoalteromonas.</title>
        <authorList>
            <person name="Sonnenschein E.C."/>
            <person name="Bech P.K."/>
        </authorList>
    </citation>
    <scope>NUCLEOTIDE SEQUENCE</scope>
    <source>
        <strain evidence="13">S3790</strain>
        <strain evidence="14">S3895</strain>
    </source>
</reference>
<dbReference type="FunFam" id="1.10.1040.10:FF:000017">
    <property type="entry name" value="2-dehydropantoate 2-reductase"/>
    <property type="match status" value="1"/>
</dbReference>
<dbReference type="GO" id="GO:0015940">
    <property type="term" value="P:pantothenate biosynthetic process"/>
    <property type="evidence" value="ECO:0007669"/>
    <property type="project" value="UniProtKB-UniPathway"/>
</dbReference>
<evidence type="ECO:0000259" key="11">
    <source>
        <dbReference type="Pfam" id="PF02558"/>
    </source>
</evidence>
<dbReference type="NCBIfam" id="TIGR00745">
    <property type="entry name" value="apbA_panE"/>
    <property type="match status" value="1"/>
</dbReference>
<dbReference type="GO" id="GO:0005737">
    <property type="term" value="C:cytoplasm"/>
    <property type="evidence" value="ECO:0007669"/>
    <property type="project" value="TreeGrafter"/>
</dbReference>
<dbReference type="SUPFAM" id="SSF48179">
    <property type="entry name" value="6-phosphogluconate dehydrogenase C-terminal domain-like"/>
    <property type="match status" value="1"/>
</dbReference>
<dbReference type="InterPro" id="IPR036291">
    <property type="entry name" value="NAD(P)-bd_dom_sf"/>
</dbReference>
<dbReference type="InterPro" id="IPR050838">
    <property type="entry name" value="Ketopantoate_reductase"/>
</dbReference>
<dbReference type="InterPro" id="IPR003710">
    <property type="entry name" value="ApbA"/>
</dbReference>
<evidence type="ECO:0000256" key="10">
    <source>
        <dbReference type="RuleBase" id="RU362068"/>
    </source>
</evidence>
<keyword evidence="5 10" id="KW-0566">Pantothenate biosynthesis</keyword>
<evidence type="ECO:0000256" key="7">
    <source>
        <dbReference type="ARBA" id="ARBA00023002"/>
    </source>
</evidence>
<sequence length="322" mass="35633">MSLVLLAITPAIFYGVLGVVTNMANLHIVGAGAIGLSLANAFAYDHSVTLLVRRRYTVPFAFSSGQELYHLPVKHIDLSDPTQNKPLIQHGFICVKSYQLKQAIQSIAPYLAEHANLFISHNGMSDLKEIEQYLGEKQALFFFSTSMGGLKINDTTVKATGAGETYLGACNDIALERLSLSFNQFFCSQIPHSKIHHNIAQLRWQKLLINVAINPLSAIHQVKNGQLRQPRYASMILQLLNEACVVANADNIDIKLNEALTSAYQVMTGTQHNSSSMAQDILNGRHTEIDAICGYIVKRGAYHGIDTPYNREMLNQLLKLHS</sequence>
<dbReference type="Pfam" id="PF02558">
    <property type="entry name" value="ApbA"/>
    <property type="match status" value="1"/>
</dbReference>
<protein>
    <recommendedName>
        <fullName evidence="4 10">2-dehydropantoate 2-reductase</fullName>
        <ecNumber evidence="3 10">1.1.1.169</ecNumber>
    </recommendedName>
    <alternativeName>
        <fullName evidence="8 10">Ketopantoate reductase</fullName>
    </alternativeName>
</protein>
<dbReference type="UniPathway" id="UPA00028">
    <property type="reaction ID" value="UER00004"/>
</dbReference>
<comment type="similarity">
    <text evidence="2 10">Belongs to the ketopantoate reductase family.</text>
</comment>
<dbReference type="AlphaFoldDB" id="A0A5S3V0V4"/>
<dbReference type="EMBL" id="PNBW01000117">
    <property type="protein sequence ID" value="TMO71105.1"/>
    <property type="molecule type" value="Genomic_DNA"/>
</dbReference>
<evidence type="ECO:0000256" key="9">
    <source>
        <dbReference type="ARBA" id="ARBA00048793"/>
    </source>
</evidence>
<dbReference type="InterPro" id="IPR008927">
    <property type="entry name" value="6-PGluconate_DH-like_C_sf"/>
</dbReference>
<dbReference type="OrthoDB" id="6530772at2"/>
<comment type="function">
    <text evidence="10">Catalyzes the NADPH-dependent reduction of ketopantoate into pantoic acid.</text>
</comment>
<comment type="pathway">
    <text evidence="1 10">Cofactor biosynthesis; (R)-pantothenate biosynthesis; (R)-pantoate from 3-methyl-2-oxobutanoate: step 2/2.</text>
</comment>
<evidence type="ECO:0000313" key="16">
    <source>
        <dbReference type="Proteomes" id="UP000307217"/>
    </source>
</evidence>
<feature type="domain" description="Ketopantoate reductase C-terminal" evidence="12">
    <location>
        <begin position="198"/>
        <end position="317"/>
    </location>
</feature>
<evidence type="ECO:0000256" key="1">
    <source>
        <dbReference type="ARBA" id="ARBA00004994"/>
    </source>
</evidence>
<dbReference type="GO" id="GO:0050661">
    <property type="term" value="F:NADP binding"/>
    <property type="evidence" value="ECO:0007669"/>
    <property type="project" value="TreeGrafter"/>
</dbReference>
<dbReference type="Proteomes" id="UP000307217">
    <property type="component" value="Unassembled WGS sequence"/>
</dbReference>
<evidence type="ECO:0000256" key="3">
    <source>
        <dbReference type="ARBA" id="ARBA00013014"/>
    </source>
</evidence>
<evidence type="ECO:0000313" key="15">
    <source>
        <dbReference type="Proteomes" id="UP000307164"/>
    </source>
</evidence>
<evidence type="ECO:0000256" key="6">
    <source>
        <dbReference type="ARBA" id="ARBA00022857"/>
    </source>
</evidence>
<dbReference type="InterPro" id="IPR013332">
    <property type="entry name" value="KPR_N"/>
</dbReference>
<accession>A0A5S3V0V4</accession>
<dbReference type="PANTHER" id="PTHR43765:SF2">
    <property type="entry name" value="2-DEHYDROPANTOATE 2-REDUCTASE"/>
    <property type="match status" value="1"/>
</dbReference>
<comment type="catalytic activity">
    <reaction evidence="9 10">
        <text>(R)-pantoate + NADP(+) = 2-dehydropantoate + NADPH + H(+)</text>
        <dbReference type="Rhea" id="RHEA:16233"/>
        <dbReference type="ChEBI" id="CHEBI:11561"/>
        <dbReference type="ChEBI" id="CHEBI:15378"/>
        <dbReference type="ChEBI" id="CHEBI:15980"/>
        <dbReference type="ChEBI" id="CHEBI:57783"/>
        <dbReference type="ChEBI" id="CHEBI:58349"/>
        <dbReference type="EC" id="1.1.1.169"/>
    </reaction>
</comment>
<evidence type="ECO:0000313" key="13">
    <source>
        <dbReference type="EMBL" id="TMO63220.1"/>
    </source>
</evidence>